<feature type="compositionally biased region" description="Polar residues" evidence="1">
    <location>
        <begin position="344"/>
        <end position="355"/>
    </location>
</feature>
<evidence type="ECO:0000256" key="1">
    <source>
        <dbReference type="SAM" id="MobiDB-lite"/>
    </source>
</evidence>
<feature type="compositionally biased region" description="Basic residues" evidence="1">
    <location>
        <begin position="563"/>
        <end position="577"/>
    </location>
</feature>
<feature type="non-terminal residue" evidence="3">
    <location>
        <position position="743"/>
    </location>
</feature>
<feature type="region of interest" description="Disordered" evidence="1">
    <location>
        <begin position="716"/>
        <end position="743"/>
    </location>
</feature>
<dbReference type="InterPro" id="IPR005162">
    <property type="entry name" value="Retrotrans_gag_dom"/>
</dbReference>
<accession>A0A225VIP5</accession>
<name>A0A225VIP5_9STRA</name>
<protein>
    <submittedName>
        <fullName evidence="3">Polyprotein</fullName>
    </submittedName>
</protein>
<feature type="domain" description="Retrotransposon gag" evidence="2">
    <location>
        <begin position="117"/>
        <end position="209"/>
    </location>
</feature>
<dbReference type="EMBL" id="NBNE01004812">
    <property type="protein sequence ID" value="OWZ04718.1"/>
    <property type="molecule type" value="Genomic_DNA"/>
</dbReference>
<reference evidence="4" key="1">
    <citation type="submission" date="2017-03" db="EMBL/GenBank/DDBJ databases">
        <title>Phytopthora megakarya and P. palmivora, two closely related causual agents of cacao black pod achieved similar genome size and gene model numbers by different mechanisms.</title>
        <authorList>
            <person name="Ali S."/>
            <person name="Shao J."/>
            <person name="Larry D.J."/>
            <person name="Kronmiller B."/>
            <person name="Shen D."/>
            <person name="Strem M.D."/>
            <person name="Melnick R.L."/>
            <person name="Guiltinan M.J."/>
            <person name="Tyler B.M."/>
            <person name="Meinhardt L.W."/>
            <person name="Bailey B.A."/>
        </authorList>
    </citation>
    <scope>NUCLEOTIDE SEQUENCE [LARGE SCALE GENOMIC DNA]</scope>
    <source>
        <strain evidence="4">zdho120</strain>
    </source>
</reference>
<dbReference type="Proteomes" id="UP000198211">
    <property type="component" value="Unassembled WGS sequence"/>
</dbReference>
<dbReference type="AlphaFoldDB" id="A0A225VIP5"/>
<proteinExistence type="predicted"/>
<gene>
    <name evidence="3" type="ORF">PHMEG_00023332</name>
</gene>
<sequence length="743" mass="83699">MIQVLMSEGSGVEWEALHRLAAVSGEFVVTSLLSSPTSDQQRQAAQEFMKLELSHAKRRVSTPSHSSRKDVVKMETSTYSGAGQDRLPLNRWFREIDIAIASRLIEAPTAKVNFLLSRLSGKAKEWTLGKLVVDQHAFPSLDSLQKDLRLAFEPPQDESRMRAEFFALKQGKLSMRDYVLKTRHLASRIVTSPVDMVSQVHVFVFGMREGMTRYCLTRAEPKSLEEAIALALREDYTVSPSYSRQLPADDRAPMPEPMEIDAVQAAGNNRQYYERGFPFADLPSLWEVGIIARQCAALLRRCTLQSLAPTTRSWSLNQKTTGTTGTEVRVPRWQTDLLAPSASRTLQCHHQQQRPQTDHRQPARRRRAASSPCAPRFGRNEQLLARLGPGVVVIKLADGEPHRVPWRDITLPYTFDGFRSNDDFLVIEMNYAFNCILGIPWLARDRPEIDWLARSVKASSRLRLFTISWSLRRTGPTSPSWIVRSRRKPYTERAVALSVWHRSKVPAEAVGRRGIPRTNEAVEQAVHRRTSGADGLDASHLEEGGVSSSASESSTSISCSRSSRWKRKKSKRRRLRPRNNTEAAPPPRNLSALSNTWRALHGARGSSKLRVPPRDARGITRLPGLSWKHFLRDFKAGDIEQVCLVTEADATMESLHALSGDDGSSRPRNAEPKPPREERFAAQSWEPLKESSKTVYDTAREFDDVFRDEVPADLPADRGVRHEIDLASGTNTVRRDSGHCRET</sequence>
<dbReference type="CDD" id="cd00303">
    <property type="entry name" value="retropepsin_like"/>
    <property type="match status" value="1"/>
</dbReference>
<evidence type="ECO:0000313" key="4">
    <source>
        <dbReference type="Proteomes" id="UP000198211"/>
    </source>
</evidence>
<comment type="caution">
    <text evidence="3">The sequence shown here is derived from an EMBL/GenBank/DDBJ whole genome shotgun (WGS) entry which is preliminary data.</text>
</comment>
<feature type="region of interest" description="Disordered" evidence="1">
    <location>
        <begin position="656"/>
        <end position="680"/>
    </location>
</feature>
<feature type="region of interest" description="Disordered" evidence="1">
    <location>
        <begin position="511"/>
        <end position="592"/>
    </location>
</feature>
<evidence type="ECO:0000313" key="3">
    <source>
        <dbReference type="EMBL" id="OWZ04718.1"/>
    </source>
</evidence>
<dbReference type="OrthoDB" id="109751at2759"/>
<feature type="compositionally biased region" description="Low complexity" evidence="1">
    <location>
        <begin position="547"/>
        <end position="562"/>
    </location>
</feature>
<feature type="compositionally biased region" description="Basic and acidic residues" evidence="1">
    <location>
        <begin position="716"/>
        <end position="725"/>
    </location>
</feature>
<feature type="compositionally biased region" description="Basic and acidic residues" evidence="1">
    <location>
        <begin position="663"/>
        <end position="680"/>
    </location>
</feature>
<feature type="region of interest" description="Disordered" evidence="1">
    <location>
        <begin position="344"/>
        <end position="375"/>
    </location>
</feature>
<organism evidence="3 4">
    <name type="scientific">Phytophthora megakarya</name>
    <dbReference type="NCBI Taxonomy" id="4795"/>
    <lineage>
        <taxon>Eukaryota</taxon>
        <taxon>Sar</taxon>
        <taxon>Stramenopiles</taxon>
        <taxon>Oomycota</taxon>
        <taxon>Peronosporomycetes</taxon>
        <taxon>Peronosporales</taxon>
        <taxon>Peronosporaceae</taxon>
        <taxon>Phytophthora</taxon>
    </lineage>
</organism>
<keyword evidence="4" id="KW-1185">Reference proteome</keyword>
<dbReference type="Pfam" id="PF03732">
    <property type="entry name" value="Retrotrans_gag"/>
    <property type="match status" value="1"/>
</dbReference>
<feature type="compositionally biased region" description="Basic and acidic residues" evidence="1">
    <location>
        <begin position="733"/>
        <end position="743"/>
    </location>
</feature>
<evidence type="ECO:0000259" key="2">
    <source>
        <dbReference type="Pfam" id="PF03732"/>
    </source>
</evidence>